<organism evidence="3 4">
    <name type="scientific">Acetobacter vaccinii</name>
    <dbReference type="NCBI Taxonomy" id="2592655"/>
    <lineage>
        <taxon>Bacteria</taxon>
        <taxon>Pseudomonadati</taxon>
        <taxon>Pseudomonadota</taxon>
        <taxon>Alphaproteobacteria</taxon>
        <taxon>Acetobacterales</taxon>
        <taxon>Acetobacteraceae</taxon>
        <taxon>Acetobacter</taxon>
    </lineage>
</organism>
<feature type="coiled-coil region" evidence="1">
    <location>
        <begin position="166"/>
        <end position="193"/>
    </location>
</feature>
<dbReference type="Proteomes" id="UP000324536">
    <property type="component" value="Chromosome"/>
</dbReference>
<keyword evidence="2" id="KW-1133">Transmembrane helix</keyword>
<dbReference type="PANTHER" id="PTHR32309:SF13">
    <property type="entry name" value="FERRIC ENTEROBACTIN TRANSPORT PROTEIN FEPE"/>
    <property type="match status" value="1"/>
</dbReference>
<dbReference type="EMBL" id="CP043506">
    <property type="protein sequence ID" value="QEO18511.1"/>
    <property type="molecule type" value="Genomic_DNA"/>
</dbReference>
<reference evidence="3 4" key="1">
    <citation type="submission" date="2019-09" db="EMBL/GenBank/DDBJ databases">
        <title>Genome sequencing of strain KACC 21233.</title>
        <authorList>
            <person name="Heo J."/>
            <person name="Kim S.-J."/>
            <person name="Kim J.-S."/>
            <person name="Hong S.-B."/>
            <person name="Kwon S.-W."/>
        </authorList>
    </citation>
    <scope>NUCLEOTIDE SEQUENCE [LARGE SCALE GENOMIC DNA]</scope>
    <source>
        <strain evidence="3 4">KACC 21233</strain>
    </source>
</reference>
<gene>
    <name evidence="3" type="ORF">FLP30_02665</name>
</gene>
<protein>
    <submittedName>
        <fullName evidence="3">Capsule biosynthesis protein</fullName>
    </submittedName>
</protein>
<dbReference type="InterPro" id="IPR050445">
    <property type="entry name" value="Bact_polysacc_biosynth/exp"/>
</dbReference>
<dbReference type="KEGG" id="acek:FLP30_02665"/>
<keyword evidence="1" id="KW-0175">Coiled coil</keyword>
<proteinExistence type="predicted"/>
<dbReference type="OrthoDB" id="1523414at2"/>
<dbReference type="PANTHER" id="PTHR32309">
    <property type="entry name" value="TYROSINE-PROTEIN KINASE"/>
    <property type="match status" value="1"/>
</dbReference>
<keyword evidence="4" id="KW-1185">Reference proteome</keyword>
<sequence length="355" mass="39665">MTFFVILPNLIFFIYLSCIASPQYVSEAHFMVRSEKSQSGTPLALMMEMGGGAITSENTYAVQDYMVSRDAMELLLKQDGLAKVFDSHGADFIARYPNWFSRQDMESFFKYYKKHVKAQIDGETSLSVLTVRTFSPADSQRIAQALVAAAENLVNEINVRQRQNLIGAAQMEVSQTMEKLKELQARLANFRDANAIIDPGKQSVSLLGTEYTLQSMLTSTQMRLAQTLKTAPDSPSIPIYQNQIAVLQQELKTASARLTGATHSLVPKLSEYDLLTVERQLLEKVLLSEVTSLESAKAQADRQMVFLEEVSKPNKPDYPEYPPLIVFMFISLACTYGVYASARLLIAGAREHKIS</sequence>
<keyword evidence="2" id="KW-0812">Transmembrane</keyword>
<feature type="transmembrane region" description="Helical" evidence="2">
    <location>
        <begin position="324"/>
        <end position="346"/>
    </location>
</feature>
<dbReference type="GO" id="GO:0005886">
    <property type="term" value="C:plasma membrane"/>
    <property type="evidence" value="ECO:0007669"/>
    <property type="project" value="TreeGrafter"/>
</dbReference>
<evidence type="ECO:0000313" key="4">
    <source>
        <dbReference type="Proteomes" id="UP000324536"/>
    </source>
</evidence>
<dbReference type="AlphaFoldDB" id="A0A5C1YR60"/>
<evidence type="ECO:0000256" key="1">
    <source>
        <dbReference type="SAM" id="Coils"/>
    </source>
</evidence>
<evidence type="ECO:0000256" key="2">
    <source>
        <dbReference type="SAM" id="Phobius"/>
    </source>
</evidence>
<dbReference type="GO" id="GO:0004713">
    <property type="term" value="F:protein tyrosine kinase activity"/>
    <property type="evidence" value="ECO:0007669"/>
    <property type="project" value="TreeGrafter"/>
</dbReference>
<keyword evidence="2" id="KW-0472">Membrane</keyword>
<evidence type="ECO:0000313" key="3">
    <source>
        <dbReference type="EMBL" id="QEO18511.1"/>
    </source>
</evidence>
<accession>A0A5C1YR60</accession>
<name>A0A5C1YR60_9PROT</name>